<protein>
    <submittedName>
        <fullName evidence="1">Zn-binding Pro-Ala-Ala-Arg (PAAR) domain-containing protein, incolved in TypeVI secretion</fullName>
    </submittedName>
</protein>
<gene>
    <name evidence="1" type="ORF">SAMN05216578_101110</name>
</gene>
<dbReference type="CDD" id="cd14744">
    <property type="entry name" value="PAAR_CT_2"/>
    <property type="match status" value="1"/>
</dbReference>
<sequence>MIKIGIGSRTSTGGAVIEGNPGIQFDGLVASSVGHKATCPKCKKGVGPIVAVGPRTVMLPAGPAARAGDYVACGCPAGSNTLLPDGTIHIGG</sequence>
<dbReference type="Proteomes" id="UP000242815">
    <property type="component" value="Unassembled WGS sequence"/>
</dbReference>
<name>A0A1I5ZM16_9GAMM</name>
<evidence type="ECO:0000313" key="1">
    <source>
        <dbReference type="EMBL" id="SFQ57207.1"/>
    </source>
</evidence>
<dbReference type="STRING" id="1002526.SAMN05216578_101110"/>
<dbReference type="Pfam" id="PF05488">
    <property type="entry name" value="PAAR_motif"/>
    <property type="match status" value="1"/>
</dbReference>
<dbReference type="Gene3D" id="2.60.200.60">
    <property type="match status" value="1"/>
</dbReference>
<accession>A0A1I5ZM16</accession>
<organism evidence="1 2">
    <name type="scientific">Halopseudomonas formosensis</name>
    <dbReference type="NCBI Taxonomy" id="1002526"/>
    <lineage>
        <taxon>Bacteria</taxon>
        <taxon>Pseudomonadati</taxon>
        <taxon>Pseudomonadota</taxon>
        <taxon>Gammaproteobacteria</taxon>
        <taxon>Pseudomonadales</taxon>
        <taxon>Pseudomonadaceae</taxon>
        <taxon>Halopseudomonas</taxon>
    </lineage>
</organism>
<evidence type="ECO:0000313" key="2">
    <source>
        <dbReference type="Proteomes" id="UP000242815"/>
    </source>
</evidence>
<dbReference type="EMBL" id="FOYD01000001">
    <property type="protein sequence ID" value="SFQ57207.1"/>
    <property type="molecule type" value="Genomic_DNA"/>
</dbReference>
<reference evidence="1 2" key="1">
    <citation type="submission" date="2016-10" db="EMBL/GenBank/DDBJ databases">
        <authorList>
            <person name="de Groot N.N."/>
        </authorList>
    </citation>
    <scope>NUCLEOTIDE SEQUENCE [LARGE SCALE GENOMIC DNA]</scope>
    <source>
        <strain evidence="1 2">JCM 18415</strain>
    </source>
</reference>
<dbReference type="AlphaFoldDB" id="A0A1I5ZM16"/>
<proteinExistence type="predicted"/>
<dbReference type="InterPro" id="IPR008727">
    <property type="entry name" value="PAAR_motif"/>
</dbReference>
<dbReference type="OrthoDB" id="9204728at2"/>
<dbReference type="RefSeq" id="WP_090535951.1">
    <property type="nucleotide sequence ID" value="NZ_FOYD01000001.1"/>
</dbReference>